<accession>A0A4R1BRZ3</accession>
<comment type="caution">
    <text evidence="2">The sequence shown here is derived from an EMBL/GenBank/DDBJ whole genome shotgun (WGS) entry which is preliminary data.</text>
</comment>
<sequence length="103" mass="12043">MELRAILEALPGLEDDELQRLDRALHQRMEAQTGRPASEVVEYRPYSDGVLQSEIRYYTRRDGSRRPRGPYWYFRYHEGGKQKKLYLGKTDDPEGALVEKRGG</sequence>
<dbReference type="InterPro" id="IPR046738">
    <property type="entry name" value="DUF6788"/>
</dbReference>
<reference evidence="2 3" key="1">
    <citation type="submission" date="2019-03" db="EMBL/GenBank/DDBJ databases">
        <title>Whole genome sequence of a novel Rubrobacter taiwanensis strain, isolated from Yellowstone National Park.</title>
        <authorList>
            <person name="Freed S."/>
            <person name="Ramaley R.F."/>
            <person name="Kyndt J.A."/>
        </authorList>
    </citation>
    <scope>NUCLEOTIDE SEQUENCE [LARGE SCALE GENOMIC DNA]</scope>
    <source>
        <strain evidence="2 3">Yellowstone</strain>
    </source>
</reference>
<keyword evidence="3" id="KW-1185">Reference proteome</keyword>
<dbReference type="Pfam" id="PF20586">
    <property type="entry name" value="DUF6788"/>
    <property type="match status" value="1"/>
</dbReference>
<name>A0A4R1BRZ3_9ACTN</name>
<organism evidence="2 3">
    <name type="scientific">Rubrobacter taiwanensis</name>
    <dbReference type="NCBI Taxonomy" id="185139"/>
    <lineage>
        <taxon>Bacteria</taxon>
        <taxon>Bacillati</taxon>
        <taxon>Actinomycetota</taxon>
        <taxon>Rubrobacteria</taxon>
        <taxon>Rubrobacterales</taxon>
        <taxon>Rubrobacteraceae</taxon>
        <taxon>Rubrobacter</taxon>
    </lineage>
</organism>
<protein>
    <recommendedName>
        <fullName evidence="1">DUF6788 domain-containing protein</fullName>
    </recommendedName>
</protein>
<proteinExistence type="predicted"/>
<dbReference type="AlphaFoldDB" id="A0A4R1BRZ3"/>
<dbReference type="Proteomes" id="UP000295244">
    <property type="component" value="Unassembled WGS sequence"/>
</dbReference>
<evidence type="ECO:0000259" key="1">
    <source>
        <dbReference type="Pfam" id="PF20586"/>
    </source>
</evidence>
<evidence type="ECO:0000313" key="3">
    <source>
        <dbReference type="Proteomes" id="UP000295244"/>
    </source>
</evidence>
<feature type="domain" description="DUF6788" evidence="1">
    <location>
        <begin position="51"/>
        <end position="94"/>
    </location>
</feature>
<dbReference type="EMBL" id="SKBU01000003">
    <property type="protein sequence ID" value="TCJ20534.1"/>
    <property type="molecule type" value="Genomic_DNA"/>
</dbReference>
<evidence type="ECO:0000313" key="2">
    <source>
        <dbReference type="EMBL" id="TCJ20534.1"/>
    </source>
</evidence>
<dbReference type="RefSeq" id="WP_132687529.1">
    <property type="nucleotide sequence ID" value="NZ_SKBU01000003.1"/>
</dbReference>
<dbReference type="OrthoDB" id="5244550at2"/>
<gene>
    <name evidence="2" type="ORF">E0L93_01555</name>
</gene>